<proteinExistence type="predicted"/>
<dbReference type="AlphaFoldDB" id="A0A7D6Z7H4"/>
<dbReference type="EMBL" id="CP059399">
    <property type="protein sequence ID" value="QLY28828.1"/>
    <property type="molecule type" value="Genomic_DNA"/>
</dbReference>
<organism evidence="1 2">
    <name type="scientific">Nocardia huaxiensis</name>
    <dbReference type="NCBI Taxonomy" id="2755382"/>
    <lineage>
        <taxon>Bacteria</taxon>
        <taxon>Bacillati</taxon>
        <taxon>Actinomycetota</taxon>
        <taxon>Actinomycetes</taxon>
        <taxon>Mycobacteriales</taxon>
        <taxon>Nocardiaceae</taxon>
        <taxon>Nocardia</taxon>
    </lineage>
</organism>
<gene>
    <name evidence="1" type="ORF">H0264_26325</name>
</gene>
<dbReference type="KEGG" id="nhu:H0264_26325"/>
<accession>A0A7D6Z7H4</accession>
<evidence type="ECO:0000313" key="1">
    <source>
        <dbReference type="EMBL" id="QLY28828.1"/>
    </source>
</evidence>
<protein>
    <submittedName>
        <fullName evidence="1">Uncharacterized protein</fullName>
    </submittedName>
</protein>
<evidence type="ECO:0000313" key="2">
    <source>
        <dbReference type="Proteomes" id="UP000515512"/>
    </source>
</evidence>
<reference evidence="1 2" key="1">
    <citation type="submission" date="2020-07" db="EMBL/GenBank/DDBJ databases">
        <authorList>
            <person name="Zhuang K."/>
            <person name="Ran Y."/>
        </authorList>
    </citation>
    <scope>NUCLEOTIDE SEQUENCE [LARGE SCALE GENOMIC DNA]</scope>
    <source>
        <strain evidence="1 2">WCH-YHL-001</strain>
    </source>
</reference>
<dbReference type="Proteomes" id="UP000515512">
    <property type="component" value="Chromosome"/>
</dbReference>
<name>A0A7D6Z7H4_9NOCA</name>
<keyword evidence="2" id="KW-1185">Reference proteome</keyword>
<sequence length="350" mass="38730">MTPIPDGLSLNTLGELPQYPPGTSFGPDIDSAHEILLSDTGEEVKRAAFLDWVARHQPCVFGRMATKTGKPARGLAMDLCWIGEQILAAGPHAVAARIAEGRRIWKERAARGESSAFLVIFNDRRLAYARPGLEFVRLCSELASLYLIELAPIQPDIIYTEAIPLRGCDGVLRLFKGSVQLFHTGAHLRRHHDRRIPGGVMISVNGPGHYANSLVTQGLYADLAEAAPVVRRLAARSIGTGGLGDDRARSTTWHRDARTAERDTARWFSAAYHLDVLVQSDVVSDPSLRTGPCPASEQWSWLHLDYIDARHTTPADRTHGWFHGMPIHDNDMHHNPWPPVVPLDAPDFNY</sequence>
<dbReference type="RefSeq" id="WP_181580034.1">
    <property type="nucleotide sequence ID" value="NZ_CP059399.1"/>
</dbReference>